<evidence type="ECO:0000256" key="1">
    <source>
        <dbReference type="SAM" id="Phobius"/>
    </source>
</evidence>
<protein>
    <recommendedName>
        <fullName evidence="3">Phage tail tape measure protein domain-containing protein</fullName>
    </recommendedName>
</protein>
<name>X1NHW0_9ZZZZ</name>
<feature type="transmembrane region" description="Helical" evidence="1">
    <location>
        <begin position="67"/>
        <end position="90"/>
    </location>
</feature>
<organism evidence="2">
    <name type="scientific">marine sediment metagenome</name>
    <dbReference type="NCBI Taxonomy" id="412755"/>
    <lineage>
        <taxon>unclassified sequences</taxon>
        <taxon>metagenomes</taxon>
        <taxon>ecological metagenomes</taxon>
    </lineage>
</organism>
<keyword evidence="1" id="KW-1133">Transmembrane helix</keyword>
<proteinExistence type="predicted"/>
<feature type="non-terminal residue" evidence="2">
    <location>
        <position position="119"/>
    </location>
</feature>
<comment type="caution">
    <text evidence="2">The sequence shown here is derived from an EMBL/GenBank/DDBJ whole genome shotgun (WGS) entry which is preliminary data.</text>
</comment>
<dbReference type="AlphaFoldDB" id="X1NHW0"/>
<gene>
    <name evidence="2" type="ORF">S06H3_24645</name>
</gene>
<feature type="transmembrane region" description="Helical" evidence="1">
    <location>
        <begin position="96"/>
        <end position="117"/>
    </location>
</feature>
<keyword evidence="1" id="KW-0472">Membrane</keyword>
<reference evidence="2" key="1">
    <citation type="journal article" date="2014" name="Front. Microbiol.">
        <title>High frequency of phylogenetically diverse reductive dehalogenase-homologous genes in deep subseafloor sedimentary metagenomes.</title>
        <authorList>
            <person name="Kawai M."/>
            <person name="Futagami T."/>
            <person name="Toyoda A."/>
            <person name="Takaki Y."/>
            <person name="Nishi S."/>
            <person name="Hori S."/>
            <person name="Arai W."/>
            <person name="Tsubouchi T."/>
            <person name="Morono Y."/>
            <person name="Uchiyama I."/>
            <person name="Ito T."/>
            <person name="Fujiyama A."/>
            <person name="Inagaki F."/>
            <person name="Takami H."/>
        </authorList>
    </citation>
    <scope>NUCLEOTIDE SEQUENCE</scope>
    <source>
        <strain evidence="2">Expedition CK06-06</strain>
    </source>
</reference>
<sequence length="119" mass="12195">QEMLDKTFDVGSAAKMMGIQAEGLAFKVKNLADRAKNLAISLGDAGVTGAIKAVIDSLRGLVTGIMYLTDSVIGSSILQIGIWTAAIYGAGAALKFLFMAVVSSGLLTSMGKLLSIIGA</sequence>
<feature type="non-terminal residue" evidence="2">
    <location>
        <position position="1"/>
    </location>
</feature>
<keyword evidence="1" id="KW-0812">Transmembrane</keyword>
<evidence type="ECO:0000313" key="2">
    <source>
        <dbReference type="EMBL" id="GAI26385.1"/>
    </source>
</evidence>
<dbReference type="EMBL" id="BARV01013804">
    <property type="protein sequence ID" value="GAI26385.1"/>
    <property type="molecule type" value="Genomic_DNA"/>
</dbReference>
<accession>X1NHW0</accession>
<evidence type="ECO:0008006" key="3">
    <source>
        <dbReference type="Google" id="ProtNLM"/>
    </source>
</evidence>